<organism evidence="1 2">
    <name type="scientific">Rhizobium miluonense</name>
    <dbReference type="NCBI Taxonomy" id="411945"/>
    <lineage>
        <taxon>Bacteria</taxon>
        <taxon>Pseudomonadati</taxon>
        <taxon>Pseudomonadota</taxon>
        <taxon>Alphaproteobacteria</taxon>
        <taxon>Hyphomicrobiales</taxon>
        <taxon>Rhizobiaceae</taxon>
        <taxon>Rhizobium/Agrobacterium group</taxon>
        <taxon>Rhizobium</taxon>
    </lineage>
</organism>
<evidence type="ECO:0000313" key="1">
    <source>
        <dbReference type="EMBL" id="SCB31714.1"/>
    </source>
</evidence>
<protein>
    <submittedName>
        <fullName evidence="1">Uncharacterized protein</fullName>
    </submittedName>
</protein>
<sequence>MRFASESAWGAATCSHVDPAEAEILPRNAKGSPNGLPSSYAFWNARVYSTELNFFTWRKFTAEPLKRSGSIEAVCILKPSV</sequence>
<name>A0A1C3VVX3_9HYPH</name>
<dbReference type="EMBL" id="FMAH01000018">
    <property type="protein sequence ID" value="SCB31714.1"/>
    <property type="molecule type" value="Genomic_DNA"/>
</dbReference>
<reference evidence="2" key="1">
    <citation type="submission" date="2016-08" db="EMBL/GenBank/DDBJ databases">
        <authorList>
            <person name="Varghese N."/>
            <person name="Submissions Spin"/>
        </authorList>
    </citation>
    <scope>NUCLEOTIDE SEQUENCE [LARGE SCALE GENOMIC DNA]</scope>
    <source>
        <strain evidence="2">HAMBI 2971</strain>
    </source>
</reference>
<dbReference type="AlphaFoldDB" id="A0A1C3VVX3"/>
<dbReference type="STRING" id="411945.GA0061102_101888"/>
<accession>A0A1C3VVX3</accession>
<proteinExistence type="predicted"/>
<dbReference type="Proteomes" id="UP000199435">
    <property type="component" value="Unassembled WGS sequence"/>
</dbReference>
<evidence type="ECO:0000313" key="2">
    <source>
        <dbReference type="Proteomes" id="UP000199435"/>
    </source>
</evidence>
<keyword evidence="2" id="KW-1185">Reference proteome</keyword>
<gene>
    <name evidence="1" type="ORF">GA0061102_101888</name>
</gene>